<keyword evidence="3" id="KW-1185">Reference proteome</keyword>
<dbReference type="InterPro" id="IPR036513">
    <property type="entry name" value="STAS_dom_sf"/>
</dbReference>
<protein>
    <recommendedName>
        <fullName evidence="1">STAS domain-containing protein</fullName>
    </recommendedName>
</protein>
<dbReference type="NCBIfam" id="NF047705">
    <property type="entry name" value="slr1659_superfam"/>
    <property type="match status" value="1"/>
</dbReference>
<evidence type="ECO:0000259" key="1">
    <source>
        <dbReference type="PROSITE" id="PS50801"/>
    </source>
</evidence>
<evidence type="ECO:0000313" key="3">
    <source>
        <dbReference type="Proteomes" id="UP001050975"/>
    </source>
</evidence>
<dbReference type="Gene3D" id="3.30.750.24">
    <property type="entry name" value="STAS domain"/>
    <property type="match status" value="1"/>
</dbReference>
<name>A0AAV3XFM5_9CYAN</name>
<dbReference type="AlphaFoldDB" id="A0AAV3XFM5"/>
<evidence type="ECO:0000313" key="2">
    <source>
        <dbReference type="EMBL" id="GET40655.1"/>
    </source>
</evidence>
<dbReference type="PROSITE" id="PS50801">
    <property type="entry name" value="STAS"/>
    <property type="match status" value="1"/>
</dbReference>
<sequence length="117" mass="13122">MAMQEIKGEDYSVQYDPDSVTFYFQGELSLGGPPEYAPIAQLLEDVLNQAPSTINLNLKQLEFLNSSGISMLSKFAINVRKKKTTEVVVMGSTEIPWQEKSLTNLQKLLPTLQLQLE</sequence>
<comment type="caution">
    <text evidence="2">The sequence shown here is derived from an EMBL/GenBank/DDBJ whole genome shotgun (WGS) entry which is preliminary data.</text>
</comment>
<organism evidence="2 3">
    <name type="scientific">Microseira wollei NIES-4236</name>
    <dbReference type="NCBI Taxonomy" id="2530354"/>
    <lineage>
        <taxon>Bacteria</taxon>
        <taxon>Bacillati</taxon>
        <taxon>Cyanobacteriota</taxon>
        <taxon>Cyanophyceae</taxon>
        <taxon>Oscillatoriophycideae</taxon>
        <taxon>Aerosakkonematales</taxon>
        <taxon>Aerosakkonemataceae</taxon>
        <taxon>Microseira</taxon>
    </lineage>
</organism>
<dbReference type="RefSeq" id="WP_226586683.1">
    <property type="nucleotide sequence ID" value="NZ_BLAY01000096.1"/>
</dbReference>
<dbReference type="EMBL" id="BLAY01000096">
    <property type="protein sequence ID" value="GET40655.1"/>
    <property type="molecule type" value="Genomic_DNA"/>
</dbReference>
<reference evidence="2" key="1">
    <citation type="submission" date="2019-10" db="EMBL/GenBank/DDBJ databases">
        <title>Draft genome sequece of Microseira wollei NIES-4236.</title>
        <authorList>
            <person name="Yamaguchi H."/>
            <person name="Suzuki S."/>
            <person name="Kawachi M."/>
        </authorList>
    </citation>
    <scope>NUCLEOTIDE SEQUENCE</scope>
    <source>
        <strain evidence="2">NIES-4236</strain>
    </source>
</reference>
<dbReference type="Proteomes" id="UP001050975">
    <property type="component" value="Unassembled WGS sequence"/>
</dbReference>
<dbReference type="SUPFAM" id="SSF52091">
    <property type="entry name" value="SpoIIaa-like"/>
    <property type="match status" value="1"/>
</dbReference>
<gene>
    <name evidence="2" type="ORF">MiSe_54660</name>
</gene>
<accession>A0AAV3XFM5</accession>
<dbReference type="InterPro" id="IPR002645">
    <property type="entry name" value="STAS_dom"/>
</dbReference>
<proteinExistence type="predicted"/>
<feature type="domain" description="STAS" evidence="1">
    <location>
        <begin position="28"/>
        <end position="117"/>
    </location>
</feature>